<dbReference type="PROSITE" id="PS00108">
    <property type="entry name" value="PROTEIN_KINASE_ST"/>
    <property type="match status" value="1"/>
</dbReference>
<evidence type="ECO:0000256" key="6">
    <source>
        <dbReference type="ARBA" id="ARBA00022679"/>
    </source>
</evidence>
<evidence type="ECO:0000256" key="10">
    <source>
        <dbReference type="ARBA" id="ARBA00022777"/>
    </source>
</evidence>
<keyword evidence="12" id="KW-1133">Transmembrane helix</keyword>
<proteinExistence type="predicted"/>
<dbReference type="InterPro" id="IPR008271">
    <property type="entry name" value="Ser/Thr_kinase_AS"/>
</dbReference>
<keyword evidence="6" id="KW-0808">Transferase</keyword>
<dbReference type="InterPro" id="IPR001245">
    <property type="entry name" value="Ser-Thr/Tyr_kinase_cat_dom"/>
</dbReference>
<keyword evidence="10" id="KW-0418">Kinase</keyword>
<evidence type="ECO:0000256" key="12">
    <source>
        <dbReference type="ARBA" id="ARBA00022989"/>
    </source>
</evidence>
<dbReference type="Pfam" id="PF07714">
    <property type="entry name" value="PK_Tyr_Ser-Thr"/>
    <property type="match status" value="1"/>
</dbReference>
<dbReference type="SMART" id="SM00220">
    <property type="entry name" value="S_TKc"/>
    <property type="match status" value="1"/>
</dbReference>
<dbReference type="Proteomes" id="UP000004995">
    <property type="component" value="Unassembled WGS sequence"/>
</dbReference>
<feature type="signal peptide" evidence="20">
    <location>
        <begin position="1"/>
        <end position="18"/>
    </location>
</feature>
<dbReference type="PROSITE" id="PS50011">
    <property type="entry name" value="PROTEIN_KINASE_DOM"/>
    <property type="match status" value="1"/>
</dbReference>
<organism evidence="22 23">
    <name type="scientific">Setaria italica</name>
    <name type="common">Foxtail millet</name>
    <name type="synonym">Panicum italicum</name>
    <dbReference type="NCBI Taxonomy" id="4555"/>
    <lineage>
        <taxon>Eukaryota</taxon>
        <taxon>Viridiplantae</taxon>
        <taxon>Streptophyta</taxon>
        <taxon>Embryophyta</taxon>
        <taxon>Tracheophyta</taxon>
        <taxon>Spermatophyta</taxon>
        <taxon>Magnoliopsida</taxon>
        <taxon>Liliopsida</taxon>
        <taxon>Poales</taxon>
        <taxon>Poaceae</taxon>
        <taxon>PACMAD clade</taxon>
        <taxon>Panicoideae</taxon>
        <taxon>Panicodae</taxon>
        <taxon>Paniceae</taxon>
        <taxon>Cenchrinae</taxon>
        <taxon>Setaria</taxon>
    </lineage>
</organism>
<keyword evidence="5" id="KW-0597">Phosphoprotein</keyword>
<protein>
    <recommendedName>
        <fullName evidence="2">non-specific serine/threonine protein kinase</fullName>
        <ecNumber evidence="2">2.7.11.1</ecNumber>
    </recommendedName>
</protein>
<keyword evidence="15" id="KW-0325">Glycoprotein</keyword>
<evidence type="ECO:0000256" key="5">
    <source>
        <dbReference type="ARBA" id="ARBA00022553"/>
    </source>
</evidence>
<keyword evidence="3" id="KW-1003">Cell membrane</keyword>
<dbReference type="FunFam" id="1.10.510.10:FF:000161">
    <property type="entry name" value="Wall-associated receptor kinase-like 20"/>
    <property type="match status" value="1"/>
</dbReference>
<dbReference type="EMBL" id="AGNK02001571">
    <property type="status" value="NOT_ANNOTATED_CDS"/>
    <property type="molecule type" value="Genomic_DNA"/>
</dbReference>
<evidence type="ECO:0000256" key="19">
    <source>
        <dbReference type="SAM" id="MobiDB-lite"/>
    </source>
</evidence>
<evidence type="ECO:0000256" key="20">
    <source>
        <dbReference type="SAM" id="SignalP"/>
    </source>
</evidence>
<keyword evidence="11 18" id="KW-0067">ATP-binding</keyword>
<evidence type="ECO:0000313" key="22">
    <source>
        <dbReference type="EnsemblPlants" id="KQL14467"/>
    </source>
</evidence>
<feature type="region of interest" description="Disordered" evidence="19">
    <location>
        <begin position="542"/>
        <end position="561"/>
    </location>
</feature>
<reference evidence="23" key="1">
    <citation type="journal article" date="2012" name="Nat. Biotechnol.">
        <title>Reference genome sequence of the model plant Setaria.</title>
        <authorList>
            <person name="Bennetzen J.L."/>
            <person name="Schmutz J."/>
            <person name="Wang H."/>
            <person name="Percifield R."/>
            <person name="Hawkins J."/>
            <person name="Pontaroli A.C."/>
            <person name="Estep M."/>
            <person name="Feng L."/>
            <person name="Vaughn J.N."/>
            <person name="Grimwood J."/>
            <person name="Jenkins J."/>
            <person name="Barry K."/>
            <person name="Lindquist E."/>
            <person name="Hellsten U."/>
            <person name="Deshpande S."/>
            <person name="Wang X."/>
            <person name="Wu X."/>
            <person name="Mitros T."/>
            <person name="Triplett J."/>
            <person name="Yang X."/>
            <person name="Ye C.Y."/>
            <person name="Mauro-Herrera M."/>
            <person name="Wang L."/>
            <person name="Li P."/>
            <person name="Sharma M."/>
            <person name="Sharma R."/>
            <person name="Ronald P.C."/>
            <person name="Panaud O."/>
            <person name="Kellogg E.A."/>
            <person name="Brutnell T.P."/>
            <person name="Doust A.N."/>
            <person name="Tuskan G.A."/>
            <person name="Rokhsar D."/>
            <person name="Devos K.M."/>
        </authorList>
    </citation>
    <scope>NUCLEOTIDE SEQUENCE [LARGE SCALE GENOMIC DNA]</scope>
    <source>
        <strain evidence="23">cv. Yugu1</strain>
    </source>
</reference>
<dbReference type="STRING" id="4555.K3Z3N7"/>
<dbReference type="HOGENOM" id="CLU_000288_115_3_1"/>
<evidence type="ECO:0000259" key="21">
    <source>
        <dbReference type="PROSITE" id="PS50011"/>
    </source>
</evidence>
<dbReference type="Pfam" id="PF13947">
    <property type="entry name" value="GUB_WAK_bind"/>
    <property type="match status" value="1"/>
</dbReference>
<dbReference type="eggNOG" id="KOG1187">
    <property type="taxonomic scope" value="Eukaryota"/>
</dbReference>
<accession>K3Z3N7</accession>
<dbReference type="InterPro" id="IPR032872">
    <property type="entry name" value="WAK_assoc_C"/>
</dbReference>
<dbReference type="AlphaFoldDB" id="K3Z3N7"/>
<evidence type="ECO:0000256" key="1">
    <source>
        <dbReference type="ARBA" id="ARBA00004251"/>
    </source>
</evidence>
<evidence type="ECO:0000256" key="13">
    <source>
        <dbReference type="ARBA" id="ARBA00023136"/>
    </source>
</evidence>
<dbReference type="PANTHER" id="PTHR46008:SF53">
    <property type="entry name" value="OS05G0550800 PROTEIN"/>
    <property type="match status" value="1"/>
</dbReference>
<evidence type="ECO:0000256" key="11">
    <source>
        <dbReference type="ARBA" id="ARBA00022840"/>
    </source>
</evidence>
<dbReference type="GO" id="GO:0005524">
    <property type="term" value="F:ATP binding"/>
    <property type="evidence" value="ECO:0007669"/>
    <property type="project" value="UniProtKB-UniRule"/>
</dbReference>
<dbReference type="Pfam" id="PF14380">
    <property type="entry name" value="WAK_assoc"/>
    <property type="match status" value="2"/>
</dbReference>
<dbReference type="InterPro" id="IPR011009">
    <property type="entry name" value="Kinase-like_dom_sf"/>
</dbReference>
<comment type="catalytic activity">
    <reaction evidence="17">
        <text>L-seryl-[protein] + ATP = O-phospho-L-seryl-[protein] + ADP + H(+)</text>
        <dbReference type="Rhea" id="RHEA:17989"/>
        <dbReference type="Rhea" id="RHEA-COMP:9863"/>
        <dbReference type="Rhea" id="RHEA-COMP:11604"/>
        <dbReference type="ChEBI" id="CHEBI:15378"/>
        <dbReference type="ChEBI" id="CHEBI:29999"/>
        <dbReference type="ChEBI" id="CHEBI:30616"/>
        <dbReference type="ChEBI" id="CHEBI:83421"/>
        <dbReference type="ChEBI" id="CHEBI:456216"/>
        <dbReference type="EC" id="2.7.11.1"/>
    </reaction>
</comment>
<dbReference type="OMA" id="NCSTFDF"/>
<evidence type="ECO:0000256" key="7">
    <source>
        <dbReference type="ARBA" id="ARBA00022692"/>
    </source>
</evidence>
<dbReference type="EnsemblPlants" id="KQL14467">
    <property type="protein sequence ID" value="KQL14467"/>
    <property type="gene ID" value="SETIT_021155mg"/>
</dbReference>
<feature type="compositionally biased region" description="Polar residues" evidence="19">
    <location>
        <begin position="888"/>
        <end position="901"/>
    </location>
</feature>
<feature type="compositionally biased region" description="Low complexity" evidence="19">
    <location>
        <begin position="545"/>
        <end position="556"/>
    </location>
</feature>
<evidence type="ECO:0000256" key="3">
    <source>
        <dbReference type="ARBA" id="ARBA00022475"/>
    </source>
</evidence>
<dbReference type="GO" id="GO:0030247">
    <property type="term" value="F:polysaccharide binding"/>
    <property type="evidence" value="ECO:0007669"/>
    <property type="project" value="InterPro"/>
</dbReference>
<evidence type="ECO:0000256" key="4">
    <source>
        <dbReference type="ARBA" id="ARBA00022527"/>
    </source>
</evidence>
<keyword evidence="13" id="KW-0472">Membrane</keyword>
<dbReference type="PROSITE" id="PS00107">
    <property type="entry name" value="PROTEIN_KINASE_ATP"/>
    <property type="match status" value="1"/>
</dbReference>
<evidence type="ECO:0000256" key="18">
    <source>
        <dbReference type="PROSITE-ProRule" id="PRU10141"/>
    </source>
</evidence>
<keyword evidence="9 18" id="KW-0547">Nucleotide-binding</keyword>
<dbReference type="InterPro" id="IPR000719">
    <property type="entry name" value="Prot_kinase_dom"/>
</dbReference>
<dbReference type="GO" id="GO:0005886">
    <property type="term" value="C:plasma membrane"/>
    <property type="evidence" value="ECO:0007669"/>
    <property type="project" value="UniProtKB-SubCell"/>
</dbReference>
<dbReference type="Gramene" id="KQL14467">
    <property type="protein sequence ID" value="KQL14467"/>
    <property type="gene ID" value="SETIT_021155mg"/>
</dbReference>
<sequence>MALLVVALARLLLLLAAAFPLAAPGAADEKYYDPGACPKSLRCGDGVEGGRATLRLKDDNYTVLNIDYENHTVTVADKEVLSAGAGDCPRVTHNVTVPAETWLNLSTTANDDLAFFFGCNFTEATPPPPPIPRINCSSFPGRDRESYVVAKNDVLPQDPWPGACKEVVVVPVLKDRLFSSDEYLPRLNSDGYGKALKQGFQLTWDPSRGPCFLCEKSKGQCSYNQSGQFFGCLCSDGRVRDEECEQMQHLHLAPLLFTLLLTSLPHCKPQSDAYFRYTNCAPTPYRCGPVQFDIGYPFSVNSVDRPDYCSVPGYQLSCTDASKLVTTMNSSTGLFQVTSVNYGNHFLTLIDLGLAEQSCPQPYRNTTISDAMFAYTDRDQFLTAYINCSATSSSLPFALDVFSCLSGGHSYYRLDNGTVAPDLLGSCTSTLVLPFSSSMAGSLAAGNSSLGDAIRGGFAVRWKAGVGWCGDCRDSGGFCGYNSSSPSDHTCFCPAGTSIGSCPSGSSIAAGVLSLLLVVMTCLYIRKRRQYKMSSSSRLLKYTASGGTPRSRGSTSDMESGSVHSLQTHHFTYEELEEATNSFSGAMEIGDGGFGTVYKGHLRDGRVVAVKRLYNNSCRRVEQFLNEAAILSRLRHPNLVLFYGCTSSRSRELLLVYEFVPNGTVADHLHGSRAAERALPWPLRLNVAVEAAAALAYLHAVEPPIVHRDVKTNNILLDANFHVKVADFGLSRLFPLDVTHVSTAPQGTPGYVDPEYHQCYQLTDRSDVYSFGVVLVELISSKPAVDVTRDRSEINLAGMAINKIQQCQLEQLVDMDLGYGSDEATRKAMTMVAELAFRCLQQNGEMRPPIKEVFDALRSIQEEGTLGKKKDALIAPRSPNTVHAPWDSMSTTPSVSSQGAS</sequence>
<dbReference type="EC" id="2.7.11.1" evidence="2"/>
<reference evidence="22" key="2">
    <citation type="submission" date="2018-08" db="UniProtKB">
        <authorList>
            <consortium name="EnsemblPlants"/>
        </authorList>
    </citation>
    <scope>IDENTIFICATION</scope>
    <source>
        <strain evidence="22">Yugu1</strain>
    </source>
</reference>
<keyword evidence="4" id="KW-0723">Serine/threonine-protein kinase</keyword>
<feature type="domain" description="Protein kinase" evidence="21">
    <location>
        <begin position="583"/>
        <end position="866"/>
    </location>
</feature>
<dbReference type="FunFam" id="3.30.200.20:FF:000214">
    <property type="entry name" value="WAK1-OsWAK receptor-like cytoplasmic kinase (OsWAK-RLCK)"/>
    <property type="match status" value="1"/>
</dbReference>
<dbReference type="InterPro" id="IPR017441">
    <property type="entry name" value="Protein_kinase_ATP_BS"/>
</dbReference>
<evidence type="ECO:0000256" key="9">
    <source>
        <dbReference type="ARBA" id="ARBA00022741"/>
    </source>
</evidence>
<keyword evidence="23" id="KW-1185">Reference proteome</keyword>
<evidence type="ECO:0000313" key="23">
    <source>
        <dbReference type="Proteomes" id="UP000004995"/>
    </source>
</evidence>
<dbReference type="SUPFAM" id="SSF56112">
    <property type="entry name" value="Protein kinase-like (PK-like)"/>
    <property type="match status" value="1"/>
</dbReference>
<keyword evidence="7" id="KW-0812">Transmembrane</keyword>
<dbReference type="Gene3D" id="3.30.200.20">
    <property type="entry name" value="Phosphorylase Kinase, domain 1"/>
    <property type="match status" value="1"/>
</dbReference>
<evidence type="ECO:0000256" key="2">
    <source>
        <dbReference type="ARBA" id="ARBA00012513"/>
    </source>
</evidence>
<comment type="catalytic activity">
    <reaction evidence="16">
        <text>L-threonyl-[protein] + ATP = O-phospho-L-threonyl-[protein] + ADP + H(+)</text>
        <dbReference type="Rhea" id="RHEA:46608"/>
        <dbReference type="Rhea" id="RHEA-COMP:11060"/>
        <dbReference type="Rhea" id="RHEA-COMP:11605"/>
        <dbReference type="ChEBI" id="CHEBI:15378"/>
        <dbReference type="ChEBI" id="CHEBI:30013"/>
        <dbReference type="ChEBI" id="CHEBI:30616"/>
        <dbReference type="ChEBI" id="CHEBI:61977"/>
        <dbReference type="ChEBI" id="CHEBI:456216"/>
        <dbReference type="EC" id="2.7.11.1"/>
    </reaction>
</comment>
<dbReference type="GO" id="GO:0004674">
    <property type="term" value="F:protein serine/threonine kinase activity"/>
    <property type="evidence" value="ECO:0007669"/>
    <property type="project" value="UniProtKB-KW"/>
</dbReference>
<evidence type="ECO:0000256" key="15">
    <source>
        <dbReference type="ARBA" id="ARBA00023180"/>
    </source>
</evidence>
<keyword evidence="14" id="KW-0675">Receptor</keyword>
<dbReference type="Gene3D" id="1.10.510.10">
    <property type="entry name" value="Transferase(Phosphotransferase) domain 1"/>
    <property type="match status" value="1"/>
</dbReference>
<evidence type="ECO:0000256" key="17">
    <source>
        <dbReference type="ARBA" id="ARBA00048679"/>
    </source>
</evidence>
<comment type="subcellular location">
    <subcellularLocation>
        <location evidence="1">Cell membrane</location>
        <topology evidence="1">Single-pass type I membrane protein</topology>
    </subcellularLocation>
</comment>
<keyword evidence="8 20" id="KW-0732">Signal</keyword>
<feature type="region of interest" description="Disordered" evidence="19">
    <location>
        <begin position="868"/>
        <end position="901"/>
    </location>
</feature>
<dbReference type="InParanoid" id="K3Z3N7"/>
<evidence type="ECO:0000256" key="14">
    <source>
        <dbReference type="ARBA" id="ARBA00023170"/>
    </source>
</evidence>
<evidence type="ECO:0000256" key="16">
    <source>
        <dbReference type="ARBA" id="ARBA00047899"/>
    </source>
</evidence>
<feature type="binding site" evidence="18">
    <location>
        <position position="611"/>
    </location>
    <ligand>
        <name>ATP</name>
        <dbReference type="ChEBI" id="CHEBI:30616"/>
    </ligand>
</feature>
<dbReference type="PANTHER" id="PTHR46008">
    <property type="entry name" value="LEAF RUST 10 DISEASE-RESISTANCE LOCUS RECEPTOR-LIKE PROTEIN KINASE-LIKE 1.4"/>
    <property type="match status" value="1"/>
</dbReference>
<evidence type="ECO:0000256" key="8">
    <source>
        <dbReference type="ARBA" id="ARBA00022729"/>
    </source>
</evidence>
<dbReference type="InterPro" id="IPR025287">
    <property type="entry name" value="WAK_GUB"/>
</dbReference>
<name>K3Z3N7_SETIT</name>
<feature type="chain" id="PRO_5010127385" description="non-specific serine/threonine protein kinase" evidence="20">
    <location>
        <begin position="19"/>
        <end position="901"/>
    </location>
</feature>